<sequence length="154" mass="18153">MKQPMLNTLLRRWHRMLGLPRQSPLSWHRHRLREELHERKTASTRIHRLSETADVLFTISRARYDGVNSWKLPPFVASRHLLVYAYMLAKYTLRWGFYRTAAVCCGAPTPRAVCEVVNPAKDSKLDEVSARHGIDVVRFRRAGRRLRWVWPLLP</sequence>
<evidence type="ECO:0000313" key="1">
    <source>
        <dbReference type="EMBL" id="KAJ9156809.1"/>
    </source>
</evidence>
<dbReference type="AlphaFoldDB" id="A0AA38S5Z0"/>
<evidence type="ECO:0000313" key="2">
    <source>
        <dbReference type="Proteomes" id="UP001174691"/>
    </source>
</evidence>
<comment type="caution">
    <text evidence="1">The sequence shown here is derived from an EMBL/GenBank/DDBJ whole genome shotgun (WGS) entry which is preliminary data.</text>
</comment>
<reference evidence="1" key="1">
    <citation type="submission" date="2022-07" db="EMBL/GenBank/DDBJ databases">
        <title>Fungi with potential for degradation of polypropylene.</title>
        <authorList>
            <person name="Gostincar C."/>
        </authorList>
    </citation>
    <scope>NUCLEOTIDE SEQUENCE</scope>
    <source>
        <strain evidence="1">EXF-13287</strain>
    </source>
</reference>
<name>A0AA38S5Z0_9PEZI</name>
<organism evidence="1 2">
    <name type="scientific">Coniochaeta hoffmannii</name>
    <dbReference type="NCBI Taxonomy" id="91930"/>
    <lineage>
        <taxon>Eukaryota</taxon>
        <taxon>Fungi</taxon>
        <taxon>Dikarya</taxon>
        <taxon>Ascomycota</taxon>
        <taxon>Pezizomycotina</taxon>
        <taxon>Sordariomycetes</taxon>
        <taxon>Sordariomycetidae</taxon>
        <taxon>Coniochaetales</taxon>
        <taxon>Coniochaetaceae</taxon>
        <taxon>Coniochaeta</taxon>
    </lineage>
</organism>
<gene>
    <name evidence="1" type="ORF">NKR19_g4117</name>
</gene>
<proteinExistence type="predicted"/>
<accession>A0AA38S5Z0</accession>
<dbReference type="Proteomes" id="UP001174691">
    <property type="component" value="Unassembled WGS sequence"/>
</dbReference>
<protein>
    <submittedName>
        <fullName evidence="1">Uncharacterized protein</fullName>
    </submittedName>
</protein>
<keyword evidence="2" id="KW-1185">Reference proteome</keyword>
<dbReference type="EMBL" id="JANBVN010000050">
    <property type="protein sequence ID" value="KAJ9156809.1"/>
    <property type="molecule type" value="Genomic_DNA"/>
</dbReference>